<gene>
    <name evidence="2" type="ORF">HPLM_LOCUS21354</name>
</gene>
<keyword evidence="1" id="KW-0812">Transmembrane</keyword>
<accession>A0A0N4XAH0</accession>
<dbReference type="Proteomes" id="UP000268014">
    <property type="component" value="Unassembled WGS sequence"/>
</dbReference>
<organism evidence="4">
    <name type="scientific">Haemonchus placei</name>
    <name type="common">Barber's pole worm</name>
    <dbReference type="NCBI Taxonomy" id="6290"/>
    <lineage>
        <taxon>Eukaryota</taxon>
        <taxon>Metazoa</taxon>
        <taxon>Ecdysozoa</taxon>
        <taxon>Nematoda</taxon>
        <taxon>Chromadorea</taxon>
        <taxon>Rhabditida</taxon>
        <taxon>Rhabditina</taxon>
        <taxon>Rhabditomorpha</taxon>
        <taxon>Strongyloidea</taxon>
        <taxon>Trichostrongylidae</taxon>
        <taxon>Haemonchus</taxon>
    </lineage>
</organism>
<keyword evidence="3" id="KW-1185">Reference proteome</keyword>
<proteinExistence type="predicted"/>
<name>A0A0N4XAH0_HAEPC</name>
<dbReference type="WBParaSite" id="HPLM_0002136501-mRNA-1">
    <property type="protein sequence ID" value="HPLM_0002136501-mRNA-1"/>
    <property type="gene ID" value="HPLM_0002136501"/>
</dbReference>
<evidence type="ECO:0000313" key="2">
    <source>
        <dbReference type="EMBL" id="VDO89415.1"/>
    </source>
</evidence>
<evidence type="ECO:0000313" key="4">
    <source>
        <dbReference type="WBParaSite" id="HPLM_0002136501-mRNA-1"/>
    </source>
</evidence>
<dbReference type="EMBL" id="UZAF01023310">
    <property type="protein sequence ID" value="VDO89415.1"/>
    <property type="molecule type" value="Genomic_DNA"/>
</dbReference>
<reference evidence="2 3" key="2">
    <citation type="submission" date="2018-11" db="EMBL/GenBank/DDBJ databases">
        <authorList>
            <consortium name="Pathogen Informatics"/>
        </authorList>
    </citation>
    <scope>NUCLEOTIDE SEQUENCE [LARGE SCALE GENOMIC DNA]</scope>
    <source>
        <strain evidence="2 3">MHpl1</strain>
    </source>
</reference>
<protein>
    <submittedName>
        <fullName evidence="4">DUF1985 domain-containing protein</fullName>
    </submittedName>
</protein>
<keyword evidence="1" id="KW-1133">Transmembrane helix</keyword>
<evidence type="ECO:0000256" key="1">
    <source>
        <dbReference type="SAM" id="Phobius"/>
    </source>
</evidence>
<feature type="transmembrane region" description="Helical" evidence="1">
    <location>
        <begin position="27"/>
        <end position="54"/>
    </location>
</feature>
<evidence type="ECO:0000313" key="3">
    <source>
        <dbReference type="Proteomes" id="UP000268014"/>
    </source>
</evidence>
<dbReference type="AlphaFoldDB" id="A0A0N4XAH0"/>
<reference evidence="4" key="1">
    <citation type="submission" date="2017-02" db="UniProtKB">
        <authorList>
            <consortium name="WormBaseParasite"/>
        </authorList>
    </citation>
    <scope>IDENTIFICATION</scope>
</reference>
<keyword evidence="1" id="KW-0472">Membrane</keyword>
<sequence length="214" mass="25834">MVSSSVYFFHEFRGTVSQSRNTHFSAYLLFIMIVVIIYWLPFIFLLIYYYYLLFYGTFSVLSKRYQHPYCRLFIRDMERSGLRKKQTEIRQIFMHVLIRDGFFADQWLFSHEAEYPSELCKDAIEFLCSASKMDCSGSKIFNDDIHNVCPALKYFESQNDVLWSWRQVMRFLVLLSTTRWENLLQCSDHFKDDVFAKVWNISLTIFFRALRCFQ</sequence>